<comment type="caution">
    <text evidence="1">The sequence shown here is derived from an EMBL/GenBank/DDBJ whole genome shotgun (WGS) entry which is preliminary data.</text>
</comment>
<accession>A0AAP7FNP6</accession>
<protein>
    <submittedName>
        <fullName evidence="1">Uncharacterized protein</fullName>
    </submittedName>
</protein>
<reference evidence="2" key="1">
    <citation type="submission" date="2016-02" db="EMBL/GenBank/DDBJ databases">
        <title>Dietzia cinnamea strain CD11_5 genome sequencing and assembly.</title>
        <authorList>
            <person name="Kaur G."/>
            <person name="Nair G.R."/>
            <person name="Mayilraj S."/>
        </authorList>
    </citation>
    <scope>NUCLEOTIDE SEQUENCE [LARGE SCALE GENOMIC DNA]</scope>
    <source>
        <strain evidence="2">CD10_2</strain>
    </source>
</reference>
<proteinExistence type="predicted"/>
<name>A0AAP7FNP6_9PSED</name>
<dbReference type="Proteomes" id="UP000077242">
    <property type="component" value="Unassembled WGS sequence"/>
</dbReference>
<sequence>MYLSISISICAHHTATIEFCSRCRGTRLRTVLKGPQQVRNLRCLQDFYDRFAPDRSLVPRQRLEVKAINGPAPFVIVAHVVAGGGLDIGVMGQFLGDRQIMFFDHPGNE</sequence>
<dbReference type="EMBL" id="LSTU01000026">
    <property type="protein sequence ID" value="OAH52341.1"/>
    <property type="molecule type" value="Genomic_DNA"/>
</dbReference>
<dbReference type="AlphaFoldDB" id="A0AAP7FNP6"/>
<evidence type="ECO:0000313" key="2">
    <source>
        <dbReference type="Proteomes" id="UP000077242"/>
    </source>
</evidence>
<gene>
    <name evidence="1" type="ORF">AYJ70_27455</name>
</gene>
<evidence type="ECO:0000313" key="1">
    <source>
        <dbReference type="EMBL" id="OAH52341.1"/>
    </source>
</evidence>
<organism evidence="1 2">
    <name type="scientific">Pseudomonas monteilii</name>
    <dbReference type="NCBI Taxonomy" id="76759"/>
    <lineage>
        <taxon>Bacteria</taxon>
        <taxon>Pseudomonadati</taxon>
        <taxon>Pseudomonadota</taxon>
        <taxon>Gammaproteobacteria</taxon>
        <taxon>Pseudomonadales</taxon>
        <taxon>Pseudomonadaceae</taxon>
        <taxon>Pseudomonas</taxon>
    </lineage>
</organism>